<evidence type="ECO:0000256" key="1">
    <source>
        <dbReference type="ARBA" id="ARBA00004429"/>
    </source>
</evidence>
<evidence type="ECO:0000256" key="7">
    <source>
        <dbReference type="ARBA" id="ARBA00023136"/>
    </source>
</evidence>
<dbReference type="GO" id="GO:0005886">
    <property type="term" value="C:plasma membrane"/>
    <property type="evidence" value="ECO:0007669"/>
    <property type="project" value="UniProtKB-SubCell"/>
</dbReference>
<dbReference type="CDD" id="cd06261">
    <property type="entry name" value="TM_PBP2"/>
    <property type="match status" value="1"/>
</dbReference>
<keyword evidence="5 8" id="KW-0812">Transmembrane</keyword>
<feature type="transmembrane region" description="Helical" evidence="8">
    <location>
        <begin position="240"/>
        <end position="260"/>
    </location>
</feature>
<accession>A0A8J6PPG2</accession>
<evidence type="ECO:0000256" key="2">
    <source>
        <dbReference type="ARBA" id="ARBA00022448"/>
    </source>
</evidence>
<dbReference type="Proteomes" id="UP000643405">
    <property type="component" value="Unassembled WGS sequence"/>
</dbReference>
<protein>
    <submittedName>
        <fullName evidence="10">ABC transporter permease</fullName>
    </submittedName>
</protein>
<feature type="domain" description="ABC transmembrane type-1" evidence="9">
    <location>
        <begin position="72"/>
        <end position="261"/>
    </location>
</feature>
<dbReference type="EMBL" id="JACVVX010000014">
    <property type="protein sequence ID" value="MBD0417441.1"/>
    <property type="molecule type" value="Genomic_DNA"/>
</dbReference>
<reference evidence="10" key="1">
    <citation type="submission" date="2020-09" db="EMBL/GenBank/DDBJ databases">
        <title>Genome seq and assembly of Tianweitania sp.</title>
        <authorList>
            <person name="Chhetri G."/>
        </authorList>
    </citation>
    <scope>NUCLEOTIDE SEQUENCE</scope>
    <source>
        <strain evidence="10">Rool2</strain>
    </source>
</reference>
<feature type="transmembrane region" description="Helical" evidence="8">
    <location>
        <begin position="71"/>
        <end position="95"/>
    </location>
</feature>
<dbReference type="Pfam" id="PF00528">
    <property type="entry name" value="BPD_transp_1"/>
    <property type="match status" value="1"/>
</dbReference>
<organism evidence="10 11">
    <name type="scientific">Oryzicola mucosus</name>
    <dbReference type="NCBI Taxonomy" id="2767425"/>
    <lineage>
        <taxon>Bacteria</taxon>
        <taxon>Pseudomonadati</taxon>
        <taxon>Pseudomonadota</taxon>
        <taxon>Alphaproteobacteria</taxon>
        <taxon>Hyphomicrobiales</taxon>
        <taxon>Phyllobacteriaceae</taxon>
        <taxon>Oryzicola</taxon>
    </lineage>
</organism>
<keyword evidence="11" id="KW-1185">Reference proteome</keyword>
<dbReference type="Gene3D" id="1.10.3720.10">
    <property type="entry name" value="MetI-like"/>
    <property type="match status" value="1"/>
</dbReference>
<dbReference type="InterPro" id="IPR000515">
    <property type="entry name" value="MetI-like"/>
</dbReference>
<sequence length="280" mass="30248">MTQRAMTSALSLANRAALGIFGVMFCIYLLGPILAFIPMSFNDVALLHYPIERFSLRWYSNLVASSEWRLALLNSVVVATSATVLATILGVCAAFGLWRGRFRGHSIIMVVIMTPMIVPSVIGAISMYFSFAEIGMDYTYSALILAHTAMAAPIVVVTVSAVLARFDGNLLRAAASLGADPLLAFRKVTLPLIMPGVVSGAVFAFAISLDDVVVALFLAGPDQRTLPVQMYMRSTDLFDLATAAAAAMMFIVAVAMMIFLELLRRRDRLAPVAKAADSRR</sequence>
<name>A0A8J6PPG2_9HYPH</name>
<dbReference type="SUPFAM" id="SSF161098">
    <property type="entry name" value="MetI-like"/>
    <property type="match status" value="1"/>
</dbReference>
<dbReference type="GO" id="GO:0055085">
    <property type="term" value="P:transmembrane transport"/>
    <property type="evidence" value="ECO:0007669"/>
    <property type="project" value="InterPro"/>
</dbReference>
<keyword evidence="4" id="KW-0997">Cell inner membrane</keyword>
<evidence type="ECO:0000313" key="11">
    <source>
        <dbReference type="Proteomes" id="UP000643405"/>
    </source>
</evidence>
<dbReference type="InterPro" id="IPR035906">
    <property type="entry name" value="MetI-like_sf"/>
</dbReference>
<comment type="subcellular location">
    <subcellularLocation>
        <location evidence="1">Cell inner membrane</location>
        <topology evidence="1">Multi-pass membrane protein</topology>
    </subcellularLocation>
    <subcellularLocation>
        <location evidence="8">Cell membrane</location>
        <topology evidence="8">Multi-pass membrane protein</topology>
    </subcellularLocation>
</comment>
<feature type="transmembrane region" description="Helical" evidence="8">
    <location>
        <begin position="107"/>
        <end position="131"/>
    </location>
</feature>
<dbReference type="AlphaFoldDB" id="A0A8J6PPG2"/>
<feature type="transmembrane region" description="Helical" evidence="8">
    <location>
        <begin position="192"/>
        <end position="220"/>
    </location>
</feature>
<evidence type="ECO:0000256" key="6">
    <source>
        <dbReference type="ARBA" id="ARBA00022989"/>
    </source>
</evidence>
<keyword evidence="3" id="KW-1003">Cell membrane</keyword>
<dbReference type="PROSITE" id="PS50928">
    <property type="entry name" value="ABC_TM1"/>
    <property type="match status" value="1"/>
</dbReference>
<comment type="similarity">
    <text evidence="8">Belongs to the binding-protein-dependent transport system permease family.</text>
</comment>
<evidence type="ECO:0000256" key="8">
    <source>
        <dbReference type="RuleBase" id="RU363032"/>
    </source>
</evidence>
<keyword evidence="6 8" id="KW-1133">Transmembrane helix</keyword>
<evidence type="ECO:0000259" key="9">
    <source>
        <dbReference type="PROSITE" id="PS50928"/>
    </source>
</evidence>
<evidence type="ECO:0000313" key="10">
    <source>
        <dbReference type="EMBL" id="MBD0417441.1"/>
    </source>
</evidence>
<evidence type="ECO:0000256" key="3">
    <source>
        <dbReference type="ARBA" id="ARBA00022475"/>
    </source>
</evidence>
<feature type="transmembrane region" description="Helical" evidence="8">
    <location>
        <begin position="143"/>
        <end position="164"/>
    </location>
</feature>
<feature type="transmembrane region" description="Helical" evidence="8">
    <location>
        <begin position="12"/>
        <end position="37"/>
    </location>
</feature>
<dbReference type="RefSeq" id="WP_188166881.1">
    <property type="nucleotide sequence ID" value="NZ_JACVVX010000014.1"/>
</dbReference>
<evidence type="ECO:0000256" key="5">
    <source>
        <dbReference type="ARBA" id="ARBA00022692"/>
    </source>
</evidence>
<keyword evidence="7 8" id="KW-0472">Membrane</keyword>
<proteinExistence type="inferred from homology"/>
<evidence type="ECO:0000256" key="4">
    <source>
        <dbReference type="ARBA" id="ARBA00022519"/>
    </source>
</evidence>
<dbReference type="PANTHER" id="PTHR43357">
    <property type="entry name" value="INNER MEMBRANE ABC TRANSPORTER PERMEASE PROTEIN YDCV"/>
    <property type="match status" value="1"/>
</dbReference>
<dbReference type="PANTHER" id="PTHR43357:SF4">
    <property type="entry name" value="INNER MEMBRANE ABC TRANSPORTER PERMEASE PROTEIN YDCV"/>
    <property type="match status" value="1"/>
</dbReference>
<keyword evidence="2 8" id="KW-0813">Transport</keyword>
<gene>
    <name evidence="10" type="ORF">ICI42_22650</name>
</gene>
<comment type="caution">
    <text evidence="10">The sequence shown here is derived from an EMBL/GenBank/DDBJ whole genome shotgun (WGS) entry which is preliminary data.</text>
</comment>